<evidence type="ECO:0000313" key="4">
    <source>
        <dbReference type="Proteomes" id="UP000001593"/>
    </source>
</evidence>
<dbReference type="STRING" id="45351.A7SKT8"/>
<dbReference type="InParanoid" id="A7SKT8"/>
<protein>
    <submittedName>
        <fullName evidence="3">Uncharacterized protein</fullName>
    </submittedName>
</protein>
<dbReference type="OrthoDB" id="10250130at2759"/>
<dbReference type="EMBL" id="DS469691">
    <property type="protein sequence ID" value="EDO35696.1"/>
    <property type="molecule type" value="Genomic_DNA"/>
</dbReference>
<dbReference type="Gene3D" id="2.120.10.80">
    <property type="entry name" value="Kelch-type beta propeller"/>
    <property type="match status" value="2"/>
</dbReference>
<keyword evidence="4" id="KW-1185">Reference proteome</keyword>
<dbReference type="KEGG" id="nve:5507124"/>
<evidence type="ECO:0000256" key="1">
    <source>
        <dbReference type="ARBA" id="ARBA00022441"/>
    </source>
</evidence>
<dbReference type="PANTHER" id="PTHR46093:SF19">
    <property type="entry name" value="RAB9 EFFECTOR PROTEIN WITH KELCH MOTIFS-LIKE"/>
    <property type="match status" value="1"/>
</dbReference>
<dbReference type="HOGENOM" id="CLU_075977_0_0_1"/>
<dbReference type="Pfam" id="PF13415">
    <property type="entry name" value="Beta-prop_FBX42"/>
    <property type="match status" value="1"/>
</dbReference>
<keyword evidence="1" id="KW-0880">Kelch repeat</keyword>
<dbReference type="PhylomeDB" id="A7SKT8"/>
<keyword evidence="2" id="KW-0677">Repeat</keyword>
<dbReference type="InterPro" id="IPR015915">
    <property type="entry name" value="Kelch-typ_b-propeller"/>
</dbReference>
<feature type="non-terminal residue" evidence="3">
    <location>
        <position position="310"/>
    </location>
</feature>
<dbReference type="Proteomes" id="UP000001593">
    <property type="component" value="Unassembled WGS sequence"/>
</dbReference>
<sequence length="310" mass="34250">PSSRWGHAVCAINENEALVVGGQGPKFQMVKDSLWLLSSSAAGEFEWSQPRCQESTHADRRMGHSVCYDSETKTLYVYGGSKNKRWFSDVHKLDTTSWTWSLVQTVGKAPTRSYHSCTLYRGEMWVIGGVYPNPDPQPDGCSNDVHVLNLSSKNWYMPITSGDKPTPRSGHSSCLLDSKLVIFGGWDAPTCYNDMFLLDMTFIEFSKPPVTGTTPSPRSWHASVQLPGNKMLISGGFDGIHTTNDTFIFELDSLTWSEISSLNFSARAGHAAFHLARKNTGDQGQEILVFGGGDNKGVFFNDLVILPVQV</sequence>
<dbReference type="eggNOG" id="KOG0379">
    <property type="taxonomic scope" value="Eukaryota"/>
</dbReference>
<dbReference type="SUPFAM" id="SSF117281">
    <property type="entry name" value="Kelch motif"/>
    <property type="match status" value="1"/>
</dbReference>
<dbReference type="PANTHER" id="PTHR46093">
    <property type="entry name" value="ACYL-COA-BINDING DOMAIN-CONTAINING PROTEIN 5"/>
    <property type="match status" value="1"/>
</dbReference>
<evidence type="ECO:0000313" key="3">
    <source>
        <dbReference type="EMBL" id="EDO35696.1"/>
    </source>
</evidence>
<dbReference type="OMA" id="WYQPIVL"/>
<evidence type="ECO:0000256" key="2">
    <source>
        <dbReference type="ARBA" id="ARBA00022737"/>
    </source>
</evidence>
<accession>A7SKT8</accession>
<reference evidence="3 4" key="1">
    <citation type="journal article" date="2007" name="Science">
        <title>Sea anemone genome reveals ancestral eumetazoan gene repertoire and genomic organization.</title>
        <authorList>
            <person name="Putnam N.H."/>
            <person name="Srivastava M."/>
            <person name="Hellsten U."/>
            <person name="Dirks B."/>
            <person name="Chapman J."/>
            <person name="Salamov A."/>
            <person name="Terry A."/>
            <person name="Shapiro H."/>
            <person name="Lindquist E."/>
            <person name="Kapitonov V.V."/>
            <person name="Jurka J."/>
            <person name="Genikhovich G."/>
            <person name="Grigoriev I.V."/>
            <person name="Lucas S.M."/>
            <person name="Steele R.E."/>
            <person name="Finnerty J.R."/>
            <person name="Technau U."/>
            <person name="Martindale M.Q."/>
            <person name="Rokhsar D.S."/>
        </authorList>
    </citation>
    <scope>NUCLEOTIDE SEQUENCE [LARGE SCALE GENOMIC DNA]</scope>
    <source>
        <strain evidence="4">CH2 X CH6</strain>
    </source>
</reference>
<dbReference type="AlphaFoldDB" id="A7SKT8"/>
<gene>
    <name evidence="3" type="ORF">NEMVEDRAFT_v1g122013</name>
</gene>
<proteinExistence type="predicted"/>
<organism evidence="3 4">
    <name type="scientific">Nematostella vectensis</name>
    <name type="common">Starlet sea anemone</name>
    <dbReference type="NCBI Taxonomy" id="45351"/>
    <lineage>
        <taxon>Eukaryota</taxon>
        <taxon>Metazoa</taxon>
        <taxon>Cnidaria</taxon>
        <taxon>Anthozoa</taxon>
        <taxon>Hexacorallia</taxon>
        <taxon>Actiniaria</taxon>
        <taxon>Edwardsiidae</taxon>
        <taxon>Nematostella</taxon>
    </lineage>
</organism>
<name>A7SKT8_NEMVE</name>